<protein>
    <submittedName>
        <fullName evidence="4">GNAT family N-acetyltransferase</fullName>
    </submittedName>
</protein>
<evidence type="ECO:0000259" key="3">
    <source>
        <dbReference type="PROSITE" id="PS51186"/>
    </source>
</evidence>
<dbReference type="InterPro" id="IPR016181">
    <property type="entry name" value="Acyl_CoA_acyltransferase"/>
</dbReference>
<evidence type="ECO:0000313" key="5">
    <source>
        <dbReference type="Proteomes" id="UP001322664"/>
    </source>
</evidence>
<dbReference type="PROSITE" id="PS51186">
    <property type="entry name" value="GNAT"/>
    <property type="match status" value="1"/>
</dbReference>
<dbReference type="Proteomes" id="UP001322664">
    <property type="component" value="Chromosome"/>
</dbReference>
<evidence type="ECO:0000256" key="2">
    <source>
        <dbReference type="ARBA" id="ARBA00023315"/>
    </source>
</evidence>
<dbReference type="InterPro" id="IPR050832">
    <property type="entry name" value="Bact_Acetyltransf"/>
</dbReference>
<gene>
    <name evidence="4" type="ORF">R6U77_04035</name>
</gene>
<feature type="domain" description="N-acetyltransferase" evidence="3">
    <location>
        <begin position="3"/>
        <end position="186"/>
    </location>
</feature>
<keyword evidence="1" id="KW-0808">Transferase</keyword>
<accession>A0ABZ0RXK4</accession>
<dbReference type="PANTHER" id="PTHR43877:SF2">
    <property type="entry name" value="AMINOALKYLPHOSPHONATE N-ACETYLTRANSFERASE-RELATED"/>
    <property type="match status" value="1"/>
</dbReference>
<keyword evidence="2" id="KW-0012">Acyltransferase</keyword>
<evidence type="ECO:0000313" key="4">
    <source>
        <dbReference type="EMBL" id="WPK12885.1"/>
    </source>
</evidence>
<dbReference type="EMBL" id="CP137624">
    <property type="protein sequence ID" value="WPK12885.1"/>
    <property type="molecule type" value="Genomic_DNA"/>
</dbReference>
<organism evidence="4 5">
    <name type="scientific">Lysinibacillus louembei</name>
    <dbReference type="NCBI Taxonomy" id="1470088"/>
    <lineage>
        <taxon>Bacteria</taxon>
        <taxon>Bacillati</taxon>
        <taxon>Bacillota</taxon>
        <taxon>Bacilli</taxon>
        <taxon>Bacillales</taxon>
        <taxon>Bacillaceae</taxon>
        <taxon>Lysinibacillus</taxon>
    </lineage>
</organism>
<dbReference type="InterPro" id="IPR000182">
    <property type="entry name" value="GNAT_dom"/>
</dbReference>
<reference evidence="4 5" key="1">
    <citation type="submission" date="2023-09" db="EMBL/GenBank/DDBJ databases">
        <authorList>
            <person name="Page C.A."/>
            <person name="Perez-Diaz I.M."/>
        </authorList>
    </citation>
    <scope>NUCLEOTIDE SEQUENCE [LARGE SCALE GENOMIC DNA]</scope>
    <source>
        <strain evidence="4 5">Ll15</strain>
    </source>
</reference>
<dbReference type="SUPFAM" id="SSF55729">
    <property type="entry name" value="Acyl-CoA N-acyltransferases (Nat)"/>
    <property type="match status" value="1"/>
</dbReference>
<dbReference type="Gene3D" id="3.40.630.30">
    <property type="match status" value="1"/>
</dbReference>
<keyword evidence="5" id="KW-1185">Reference proteome</keyword>
<dbReference type="Pfam" id="PF00583">
    <property type="entry name" value="Acetyltransf_1"/>
    <property type="match status" value="1"/>
</dbReference>
<proteinExistence type="predicted"/>
<evidence type="ECO:0000256" key="1">
    <source>
        <dbReference type="ARBA" id="ARBA00022679"/>
    </source>
</evidence>
<dbReference type="RefSeq" id="WP_319837548.1">
    <property type="nucleotide sequence ID" value="NZ_CP137624.1"/>
</dbReference>
<name>A0ABZ0RXK4_9BACI</name>
<sequence>MEITIQQAQPMDATQIAPLIYEAIGDIAHRLTGETEEQSVLTALTALIERTDNRHSYLYTYIAKQGDALLGIAVLYDGFTAKALDANLAAWLSSKNAPTSIDVEAHDDEFYIDTVCVTPEARGLGIGTKLLQFAEEQAVTKGYKKLALNVELEKEKARALYERLGFTITEPWTIINEPFHHMVKEL</sequence>
<dbReference type="CDD" id="cd04301">
    <property type="entry name" value="NAT_SF"/>
    <property type="match status" value="1"/>
</dbReference>
<dbReference type="PANTHER" id="PTHR43877">
    <property type="entry name" value="AMINOALKYLPHOSPHONATE N-ACETYLTRANSFERASE-RELATED-RELATED"/>
    <property type="match status" value="1"/>
</dbReference>